<organism evidence="1 2">
    <name type="scientific">Diatrype stigma</name>
    <dbReference type="NCBI Taxonomy" id="117547"/>
    <lineage>
        <taxon>Eukaryota</taxon>
        <taxon>Fungi</taxon>
        <taxon>Dikarya</taxon>
        <taxon>Ascomycota</taxon>
        <taxon>Pezizomycotina</taxon>
        <taxon>Sordariomycetes</taxon>
        <taxon>Xylariomycetidae</taxon>
        <taxon>Xylariales</taxon>
        <taxon>Diatrypaceae</taxon>
        <taxon>Diatrype</taxon>
    </lineage>
</organism>
<proteinExistence type="predicted"/>
<evidence type="ECO:0000313" key="2">
    <source>
        <dbReference type="Proteomes" id="UP001320420"/>
    </source>
</evidence>
<dbReference type="AlphaFoldDB" id="A0AAN9UQW4"/>
<name>A0AAN9UQW4_9PEZI</name>
<protein>
    <submittedName>
        <fullName evidence="1">Uncharacterized protein</fullName>
    </submittedName>
</protein>
<accession>A0AAN9UQW4</accession>
<sequence length="188" mass="21036">MLLWLSSLSIAPSFTPFNGLLSLGYFEPSVANFDNLKSLQGFDRNKDGGRLILKDPAAFDKLTAQNLAQTDVIDSAAGIAITKALYELPSNRKRQQKVSSPDIETLQRALTNLKKVGKLRQGHGTKTNCCHRSQRRLRENCQRARKEIRAHRGDAGQEDDYPMDPGSLWCHITARMDHGERGTREEAS</sequence>
<evidence type="ECO:0000313" key="1">
    <source>
        <dbReference type="EMBL" id="KAK7751702.1"/>
    </source>
</evidence>
<comment type="caution">
    <text evidence="1">The sequence shown here is derived from an EMBL/GenBank/DDBJ whole genome shotgun (WGS) entry which is preliminary data.</text>
</comment>
<dbReference type="Proteomes" id="UP001320420">
    <property type="component" value="Unassembled WGS sequence"/>
</dbReference>
<keyword evidence="2" id="KW-1185">Reference proteome</keyword>
<reference evidence="1 2" key="1">
    <citation type="submission" date="2024-02" db="EMBL/GenBank/DDBJ databases">
        <title>De novo assembly and annotation of 12 fungi associated with fruit tree decline syndrome in Ontario, Canada.</title>
        <authorList>
            <person name="Sulman M."/>
            <person name="Ellouze W."/>
            <person name="Ilyukhin E."/>
        </authorList>
    </citation>
    <scope>NUCLEOTIDE SEQUENCE [LARGE SCALE GENOMIC DNA]</scope>
    <source>
        <strain evidence="1 2">M11/M66-122</strain>
    </source>
</reference>
<gene>
    <name evidence="1" type="ORF">SLS62_006363</name>
</gene>
<dbReference type="EMBL" id="JAKJXP020000046">
    <property type="protein sequence ID" value="KAK7751702.1"/>
    <property type="molecule type" value="Genomic_DNA"/>
</dbReference>